<organism evidence="2 3">
    <name type="scientific">Trema orientale</name>
    <name type="common">Charcoal tree</name>
    <name type="synonym">Celtis orientalis</name>
    <dbReference type="NCBI Taxonomy" id="63057"/>
    <lineage>
        <taxon>Eukaryota</taxon>
        <taxon>Viridiplantae</taxon>
        <taxon>Streptophyta</taxon>
        <taxon>Embryophyta</taxon>
        <taxon>Tracheophyta</taxon>
        <taxon>Spermatophyta</taxon>
        <taxon>Magnoliopsida</taxon>
        <taxon>eudicotyledons</taxon>
        <taxon>Gunneridae</taxon>
        <taxon>Pentapetalae</taxon>
        <taxon>rosids</taxon>
        <taxon>fabids</taxon>
        <taxon>Rosales</taxon>
        <taxon>Cannabaceae</taxon>
        <taxon>Trema</taxon>
    </lineage>
</organism>
<evidence type="ECO:0000256" key="1">
    <source>
        <dbReference type="SAM" id="MobiDB-lite"/>
    </source>
</evidence>
<dbReference type="AlphaFoldDB" id="A0A2P5EV68"/>
<reference evidence="3" key="1">
    <citation type="submission" date="2016-06" db="EMBL/GenBank/DDBJ databases">
        <title>Parallel loss of symbiosis genes in relatives of nitrogen-fixing non-legume Parasponia.</title>
        <authorList>
            <person name="Van Velzen R."/>
            <person name="Holmer R."/>
            <person name="Bu F."/>
            <person name="Rutten L."/>
            <person name="Van Zeijl A."/>
            <person name="Liu W."/>
            <person name="Santuari L."/>
            <person name="Cao Q."/>
            <person name="Sharma T."/>
            <person name="Shen D."/>
            <person name="Roswanjaya Y."/>
            <person name="Wardhani T."/>
            <person name="Kalhor M.S."/>
            <person name="Jansen J."/>
            <person name="Van den Hoogen J."/>
            <person name="Gungor B."/>
            <person name="Hartog M."/>
            <person name="Hontelez J."/>
            <person name="Verver J."/>
            <person name="Yang W.-C."/>
            <person name="Schijlen E."/>
            <person name="Repin R."/>
            <person name="Schilthuizen M."/>
            <person name="Schranz E."/>
            <person name="Heidstra R."/>
            <person name="Miyata K."/>
            <person name="Fedorova E."/>
            <person name="Kohlen W."/>
            <person name="Bisseling T."/>
            <person name="Smit S."/>
            <person name="Geurts R."/>
        </authorList>
    </citation>
    <scope>NUCLEOTIDE SEQUENCE [LARGE SCALE GENOMIC DNA]</scope>
    <source>
        <strain evidence="3">cv. RG33-2</strain>
    </source>
</reference>
<feature type="region of interest" description="Disordered" evidence="1">
    <location>
        <begin position="17"/>
        <end position="36"/>
    </location>
</feature>
<dbReference type="InParanoid" id="A0A2P5EV68"/>
<sequence>MTVMTKRVQPYSQCHERRSSEVLVDEKPRSGRKLQDGRSLFSGDEIRRDLAAWLHWREAVMAGQCIG</sequence>
<keyword evidence="3" id="KW-1185">Reference proteome</keyword>
<accession>A0A2P5EV68</accession>
<dbReference type="Proteomes" id="UP000237000">
    <property type="component" value="Unassembled WGS sequence"/>
</dbReference>
<gene>
    <name evidence="2" type="ORF">TorRG33x02_147900</name>
</gene>
<name>A0A2P5EV68_TREOI</name>
<evidence type="ECO:0000313" key="3">
    <source>
        <dbReference type="Proteomes" id="UP000237000"/>
    </source>
</evidence>
<proteinExistence type="predicted"/>
<evidence type="ECO:0000313" key="2">
    <source>
        <dbReference type="EMBL" id="PON89439.1"/>
    </source>
</evidence>
<dbReference type="EMBL" id="JXTC01000094">
    <property type="protein sequence ID" value="PON89439.1"/>
    <property type="molecule type" value="Genomic_DNA"/>
</dbReference>
<protein>
    <submittedName>
        <fullName evidence="2">Uncharacterized protein</fullName>
    </submittedName>
</protein>
<comment type="caution">
    <text evidence="2">The sequence shown here is derived from an EMBL/GenBank/DDBJ whole genome shotgun (WGS) entry which is preliminary data.</text>
</comment>